<feature type="region of interest" description="Disordered" evidence="1">
    <location>
        <begin position="1"/>
        <end position="25"/>
    </location>
</feature>
<dbReference type="AlphaFoldDB" id="A0A9X3YIT8"/>
<gene>
    <name evidence="2" type="ORF">OD750_011335</name>
</gene>
<dbReference type="Proteomes" id="UP001139971">
    <property type="component" value="Unassembled WGS sequence"/>
</dbReference>
<name>A0A9X3YIT8_9GAMM</name>
<comment type="caution">
    <text evidence="2">The sequence shown here is derived from an EMBL/GenBank/DDBJ whole genome shotgun (WGS) entry which is preliminary data.</text>
</comment>
<evidence type="ECO:0000313" key="2">
    <source>
        <dbReference type="EMBL" id="MDC8013134.1"/>
    </source>
</evidence>
<organism evidence="2 3">
    <name type="scientific">Tahibacter soli</name>
    <dbReference type="NCBI Taxonomy" id="2983605"/>
    <lineage>
        <taxon>Bacteria</taxon>
        <taxon>Pseudomonadati</taxon>
        <taxon>Pseudomonadota</taxon>
        <taxon>Gammaproteobacteria</taxon>
        <taxon>Lysobacterales</taxon>
        <taxon>Rhodanobacteraceae</taxon>
        <taxon>Tahibacter</taxon>
    </lineage>
</organism>
<proteinExistence type="predicted"/>
<reference evidence="2" key="1">
    <citation type="submission" date="2023-02" db="EMBL/GenBank/DDBJ databases">
        <title>Tahibacter soli sp. nov. isolated from soil.</title>
        <authorList>
            <person name="Baek J.H."/>
            <person name="Lee J.K."/>
            <person name="Choi D.G."/>
            <person name="Jeon C.O."/>
        </authorList>
    </citation>
    <scope>NUCLEOTIDE SEQUENCE</scope>
    <source>
        <strain evidence="2">BL</strain>
    </source>
</reference>
<protein>
    <submittedName>
        <fullName evidence="2">Uncharacterized protein</fullName>
    </submittedName>
</protein>
<sequence>MSTKGNSRSRATTAKSRSSRKRAPATFPAMFTMAQMHDLEASLQDVESHIPRRLALAVLANDSEQLVERFGKSEETASLLPEQASAIECYISAQLDFVAVLGVARDRIARTLERIATERPQFASR</sequence>
<evidence type="ECO:0000256" key="1">
    <source>
        <dbReference type="SAM" id="MobiDB-lite"/>
    </source>
</evidence>
<accession>A0A9X3YIT8</accession>
<dbReference type="RefSeq" id="WP_272841933.1">
    <property type="nucleotide sequence ID" value="NZ_JAOVZO020000017.1"/>
</dbReference>
<evidence type="ECO:0000313" key="3">
    <source>
        <dbReference type="Proteomes" id="UP001139971"/>
    </source>
</evidence>
<keyword evidence="3" id="KW-1185">Reference proteome</keyword>
<dbReference type="EMBL" id="JAOVZO020000017">
    <property type="protein sequence ID" value="MDC8013134.1"/>
    <property type="molecule type" value="Genomic_DNA"/>
</dbReference>